<evidence type="ECO:0000313" key="2">
    <source>
        <dbReference type="EMBL" id="KAG5375502.1"/>
    </source>
</evidence>
<proteinExistence type="predicted"/>
<feature type="non-terminal residue" evidence="2">
    <location>
        <position position="334"/>
    </location>
</feature>
<gene>
    <name evidence="2" type="primary">A10g502920.1_BraROA</name>
    <name evidence="2" type="ORF">IGI04_040098</name>
</gene>
<dbReference type="Proteomes" id="UP000823674">
    <property type="component" value="Chromosome A10"/>
</dbReference>
<protein>
    <submittedName>
        <fullName evidence="2">Uncharacterized protein</fullName>
    </submittedName>
</protein>
<comment type="caution">
    <text evidence="2">The sequence shown here is derived from an EMBL/GenBank/DDBJ whole genome shotgun (WGS) entry which is preliminary data.</text>
</comment>
<feature type="non-terminal residue" evidence="2">
    <location>
        <position position="1"/>
    </location>
</feature>
<keyword evidence="3" id="KW-1185">Reference proteome</keyword>
<name>A0ABQ7KLU7_BRACM</name>
<feature type="compositionally biased region" description="Basic and acidic residues" evidence="1">
    <location>
        <begin position="277"/>
        <end position="300"/>
    </location>
</feature>
<evidence type="ECO:0000313" key="3">
    <source>
        <dbReference type="Proteomes" id="UP000823674"/>
    </source>
</evidence>
<reference evidence="2 3" key="1">
    <citation type="submission" date="2021-03" db="EMBL/GenBank/DDBJ databases">
        <authorList>
            <person name="King G.J."/>
            <person name="Bancroft I."/>
            <person name="Baten A."/>
            <person name="Bloomfield J."/>
            <person name="Borpatragohain P."/>
            <person name="He Z."/>
            <person name="Irish N."/>
            <person name="Irwin J."/>
            <person name="Liu K."/>
            <person name="Mauleon R.P."/>
            <person name="Moore J."/>
            <person name="Morris R."/>
            <person name="Ostergaard L."/>
            <person name="Wang B."/>
            <person name="Wells R."/>
        </authorList>
    </citation>
    <scope>NUCLEOTIDE SEQUENCE [LARGE SCALE GENOMIC DNA]</scope>
    <source>
        <strain evidence="2">R-o-18</strain>
        <tissue evidence="2">Leaf</tissue>
    </source>
</reference>
<accession>A0ABQ7KLU7</accession>
<feature type="compositionally biased region" description="Acidic residues" evidence="1">
    <location>
        <begin position="239"/>
        <end position="248"/>
    </location>
</feature>
<feature type="region of interest" description="Disordered" evidence="1">
    <location>
        <begin position="273"/>
        <end position="303"/>
    </location>
</feature>
<organism evidence="2 3">
    <name type="scientific">Brassica rapa subsp. trilocularis</name>
    <dbReference type="NCBI Taxonomy" id="1813537"/>
    <lineage>
        <taxon>Eukaryota</taxon>
        <taxon>Viridiplantae</taxon>
        <taxon>Streptophyta</taxon>
        <taxon>Embryophyta</taxon>
        <taxon>Tracheophyta</taxon>
        <taxon>Spermatophyta</taxon>
        <taxon>Magnoliopsida</taxon>
        <taxon>eudicotyledons</taxon>
        <taxon>Gunneridae</taxon>
        <taxon>Pentapetalae</taxon>
        <taxon>rosids</taxon>
        <taxon>malvids</taxon>
        <taxon>Brassicales</taxon>
        <taxon>Brassicaceae</taxon>
        <taxon>Brassiceae</taxon>
        <taxon>Brassica</taxon>
    </lineage>
</organism>
<sequence length="334" mass="37632">YTRSPLGQQASVQHPDYVEFTTFDEDIQPEPEPDLTEPDIQDMISNITKSETVQEVPVPTVFKGAITRQRAKVKLADEPSLKQDELKGAEPVKEKQASIPVQIPWLIRSVHPDHPCVRSAPSLLLGNASLVYLARYNSTAYMGEASEQATMMQVLNALREEMRVMRQDLGERMTRVEQRPPPLQPVRNVDRFLNPNNRRYGVPVHDNPETSTRNQQTDEDTGQQHGPIPNQRAGLQPDDYGEEEEEEGNITKSETVQEVPVPTVFKGAITRQRAKVKLADEPSLKQDELKGAEPVKEKQASKNPRALKLELASFSLPFPVPIPWLIRSVHPDHP</sequence>
<feature type="region of interest" description="Disordered" evidence="1">
    <location>
        <begin position="173"/>
        <end position="252"/>
    </location>
</feature>
<dbReference type="EMBL" id="JADBGQ010000010">
    <property type="protein sequence ID" value="KAG5375502.1"/>
    <property type="molecule type" value="Genomic_DNA"/>
</dbReference>
<evidence type="ECO:0000256" key="1">
    <source>
        <dbReference type="SAM" id="MobiDB-lite"/>
    </source>
</evidence>